<reference evidence="2" key="1">
    <citation type="journal article" date="2024" name="Front. Bioeng. Biotechnol.">
        <title>Genome-scale model development and genomic sequencing of the oleaginous clade Lipomyces.</title>
        <authorList>
            <person name="Czajka J.J."/>
            <person name="Han Y."/>
            <person name="Kim J."/>
            <person name="Mondo S.J."/>
            <person name="Hofstad B.A."/>
            <person name="Robles A."/>
            <person name="Haridas S."/>
            <person name="Riley R."/>
            <person name="LaButti K."/>
            <person name="Pangilinan J."/>
            <person name="Andreopoulos W."/>
            <person name="Lipzen A."/>
            <person name="Yan J."/>
            <person name="Wang M."/>
            <person name="Ng V."/>
            <person name="Grigoriev I.V."/>
            <person name="Spatafora J.W."/>
            <person name="Magnuson J.K."/>
            <person name="Baker S.E."/>
            <person name="Pomraning K.R."/>
        </authorList>
    </citation>
    <scope>NUCLEOTIDE SEQUENCE [LARGE SCALE GENOMIC DNA]</scope>
    <source>
        <strain evidence="2">CBS 7786</strain>
    </source>
</reference>
<accession>A0ACC3SU72</accession>
<keyword evidence="2" id="KW-1185">Reference proteome</keyword>
<gene>
    <name evidence="1" type="ORF">V1525DRAFT_410785</name>
</gene>
<organism evidence="1 2">
    <name type="scientific">Lipomyces kononenkoae</name>
    <name type="common">Yeast</name>
    <dbReference type="NCBI Taxonomy" id="34357"/>
    <lineage>
        <taxon>Eukaryota</taxon>
        <taxon>Fungi</taxon>
        <taxon>Dikarya</taxon>
        <taxon>Ascomycota</taxon>
        <taxon>Saccharomycotina</taxon>
        <taxon>Lipomycetes</taxon>
        <taxon>Lipomycetales</taxon>
        <taxon>Lipomycetaceae</taxon>
        <taxon>Lipomyces</taxon>
    </lineage>
</organism>
<proteinExistence type="predicted"/>
<sequence length="291" mass="32267">MAALSDFSRVNEIVLVRSPASEDRTLSAEGSLSSRSSKTTLAGGGATPETILLLSWGDAAARHIEKYTSMYTKLYPGAKIILVRGGVADFLYRWDRAQRKLVEPAVKILSESADESTLLVHVMSNAGSKTWSTINKLYRESTGRPLSNAVTIMDSAPGRWRFGQTWTALSRSLPRAFLPRMALSFVFGMILSVIQLKDFLTPGLDILDAVREQMNDATAAGKGARRCYIYSDADDIIGTGDVEEHAKEAQQKGWAVELVKFQGSTHVGHYKQNPERYLESIQKTWFGRWNN</sequence>
<evidence type="ECO:0000313" key="1">
    <source>
        <dbReference type="EMBL" id="KAK9235156.1"/>
    </source>
</evidence>
<dbReference type="EMBL" id="MU971428">
    <property type="protein sequence ID" value="KAK9235156.1"/>
    <property type="molecule type" value="Genomic_DNA"/>
</dbReference>
<comment type="caution">
    <text evidence="1">The sequence shown here is derived from an EMBL/GenBank/DDBJ whole genome shotgun (WGS) entry which is preliminary data.</text>
</comment>
<evidence type="ECO:0000313" key="2">
    <source>
        <dbReference type="Proteomes" id="UP001433508"/>
    </source>
</evidence>
<protein>
    <submittedName>
        <fullName evidence="1">Uncharacterized protein</fullName>
    </submittedName>
</protein>
<dbReference type="Proteomes" id="UP001433508">
    <property type="component" value="Unassembled WGS sequence"/>
</dbReference>
<name>A0ACC3SU72_LIPKO</name>